<organism evidence="2 3">
    <name type="scientific">Prorocentrum cordatum</name>
    <dbReference type="NCBI Taxonomy" id="2364126"/>
    <lineage>
        <taxon>Eukaryota</taxon>
        <taxon>Sar</taxon>
        <taxon>Alveolata</taxon>
        <taxon>Dinophyceae</taxon>
        <taxon>Prorocentrales</taxon>
        <taxon>Prorocentraceae</taxon>
        <taxon>Prorocentrum</taxon>
    </lineage>
</organism>
<name>A0ABN9WE76_9DINO</name>
<evidence type="ECO:0000313" key="2">
    <source>
        <dbReference type="EMBL" id="CAK0884649.1"/>
    </source>
</evidence>
<dbReference type="EMBL" id="CAUYUJ010018571">
    <property type="protein sequence ID" value="CAK0884649.1"/>
    <property type="molecule type" value="Genomic_DNA"/>
</dbReference>
<feature type="compositionally biased region" description="Basic residues" evidence="1">
    <location>
        <begin position="162"/>
        <end position="184"/>
    </location>
</feature>
<sequence length="297" mass="34310">MASAPAKFVNDVAEDLLHLWWSPEDFESFLGEQVEIATAYSEAVERGEEALFRTDPVLANNSRRGLGLGRGPTRASNSQAYFTAVMDEQDRQRRLGESWTSRPCPAWRRRPAWQRCNTPWRTPRGTPRTPRSTWQKLRACWRTWTRRRRTTQRRFSMISRRQGLRRRRQARGGRRRLPKRRSPRRRAESGAVLPRFQSRPMVRTPTAAPSGSAFPALMCPHKTDSTVGDGLLRPVILWHCSVKEAELKVERLGFEVAGRLRVDMGAERFGVTLITKPLVMMYLECSLRPQLWGGRTR</sequence>
<comment type="caution">
    <text evidence="2">The sequence shown here is derived from an EMBL/GenBank/DDBJ whole genome shotgun (WGS) entry which is preliminary data.</text>
</comment>
<dbReference type="Proteomes" id="UP001189429">
    <property type="component" value="Unassembled WGS sequence"/>
</dbReference>
<evidence type="ECO:0000313" key="3">
    <source>
        <dbReference type="Proteomes" id="UP001189429"/>
    </source>
</evidence>
<proteinExistence type="predicted"/>
<feature type="region of interest" description="Disordered" evidence="1">
    <location>
        <begin position="159"/>
        <end position="192"/>
    </location>
</feature>
<evidence type="ECO:0000256" key="1">
    <source>
        <dbReference type="SAM" id="MobiDB-lite"/>
    </source>
</evidence>
<protein>
    <submittedName>
        <fullName evidence="2">Uncharacterized protein</fullName>
    </submittedName>
</protein>
<reference evidence="2" key="1">
    <citation type="submission" date="2023-10" db="EMBL/GenBank/DDBJ databases">
        <authorList>
            <person name="Chen Y."/>
            <person name="Shah S."/>
            <person name="Dougan E. K."/>
            <person name="Thang M."/>
            <person name="Chan C."/>
        </authorList>
    </citation>
    <scope>NUCLEOTIDE SEQUENCE [LARGE SCALE GENOMIC DNA]</scope>
</reference>
<gene>
    <name evidence="2" type="ORF">PCOR1329_LOCUS66497</name>
</gene>
<accession>A0ABN9WE76</accession>
<keyword evidence="3" id="KW-1185">Reference proteome</keyword>